<accession>A0A072TKY1</accession>
<dbReference type="GO" id="GO:0005384">
    <property type="term" value="F:manganese ion transmembrane transporter activity"/>
    <property type="evidence" value="ECO:0000318"/>
    <property type="project" value="GO_Central"/>
</dbReference>
<keyword evidence="2" id="KW-0472">Membrane</keyword>
<dbReference type="GO" id="GO:0016020">
    <property type="term" value="C:membrane"/>
    <property type="evidence" value="ECO:0000318"/>
    <property type="project" value="GO_Central"/>
</dbReference>
<protein>
    <submittedName>
        <fullName evidence="3">Vacuolar iron transporter-like protein</fullName>
    </submittedName>
</protein>
<evidence type="ECO:0000313" key="3">
    <source>
        <dbReference type="EMBL" id="KEH18174.1"/>
    </source>
</evidence>
<evidence type="ECO:0000256" key="2">
    <source>
        <dbReference type="SAM" id="Phobius"/>
    </source>
</evidence>
<name>A0A072TKY1_MEDTR</name>
<gene>
    <name evidence="5" type="primary">25500320</name>
    <name evidence="3" type="ordered locus">MTR_8g012900</name>
    <name evidence="4" type="ORF">MtrunA17_Chr8g0339761</name>
</gene>
<feature type="transmembrane region" description="Helical" evidence="2">
    <location>
        <begin position="462"/>
        <end position="486"/>
    </location>
</feature>
<reference evidence="3 6" key="1">
    <citation type="journal article" date="2011" name="Nature">
        <title>The Medicago genome provides insight into the evolution of rhizobial symbioses.</title>
        <authorList>
            <person name="Young N.D."/>
            <person name="Debelle F."/>
            <person name="Oldroyd G.E."/>
            <person name="Geurts R."/>
            <person name="Cannon S.B."/>
            <person name="Udvardi M.K."/>
            <person name="Benedito V.A."/>
            <person name="Mayer K.F."/>
            <person name="Gouzy J."/>
            <person name="Schoof H."/>
            <person name="Van de Peer Y."/>
            <person name="Proost S."/>
            <person name="Cook D.R."/>
            <person name="Meyers B.C."/>
            <person name="Spannagl M."/>
            <person name="Cheung F."/>
            <person name="De Mita S."/>
            <person name="Krishnakumar V."/>
            <person name="Gundlach H."/>
            <person name="Zhou S."/>
            <person name="Mudge J."/>
            <person name="Bharti A.K."/>
            <person name="Murray J.D."/>
            <person name="Naoumkina M.A."/>
            <person name="Rosen B."/>
            <person name="Silverstein K.A."/>
            <person name="Tang H."/>
            <person name="Rombauts S."/>
            <person name="Zhao P.X."/>
            <person name="Zhou P."/>
            <person name="Barbe V."/>
            <person name="Bardou P."/>
            <person name="Bechner M."/>
            <person name="Bellec A."/>
            <person name="Berger A."/>
            <person name="Berges H."/>
            <person name="Bidwell S."/>
            <person name="Bisseling T."/>
            <person name="Choisne N."/>
            <person name="Couloux A."/>
            <person name="Denny R."/>
            <person name="Deshpande S."/>
            <person name="Dai X."/>
            <person name="Doyle J.J."/>
            <person name="Dudez A.M."/>
            <person name="Farmer A.D."/>
            <person name="Fouteau S."/>
            <person name="Franken C."/>
            <person name="Gibelin C."/>
            <person name="Gish J."/>
            <person name="Goldstein S."/>
            <person name="Gonzalez A.J."/>
            <person name="Green P.J."/>
            <person name="Hallab A."/>
            <person name="Hartog M."/>
            <person name="Hua A."/>
            <person name="Humphray S.J."/>
            <person name="Jeong D.H."/>
            <person name="Jing Y."/>
            <person name="Jocker A."/>
            <person name="Kenton S.M."/>
            <person name="Kim D.J."/>
            <person name="Klee K."/>
            <person name="Lai H."/>
            <person name="Lang C."/>
            <person name="Lin S."/>
            <person name="Macmil S.L."/>
            <person name="Magdelenat G."/>
            <person name="Matthews L."/>
            <person name="McCorrison J."/>
            <person name="Monaghan E.L."/>
            <person name="Mun J.H."/>
            <person name="Najar F.Z."/>
            <person name="Nicholson C."/>
            <person name="Noirot C."/>
            <person name="O'Bleness M."/>
            <person name="Paule C.R."/>
            <person name="Poulain J."/>
            <person name="Prion F."/>
            <person name="Qin B."/>
            <person name="Qu C."/>
            <person name="Retzel E.F."/>
            <person name="Riddle C."/>
            <person name="Sallet E."/>
            <person name="Samain S."/>
            <person name="Samson N."/>
            <person name="Sanders I."/>
            <person name="Saurat O."/>
            <person name="Scarpelli C."/>
            <person name="Schiex T."/>
            <person name="Segurens B."/>
            <person name="Severin A.J."/>
            <person name="Sherrier D.J."/>
            <person name="Shi R."/>
            <person name="Sims S."/>
            <person name="Singer S.R."/>
            <person name="Sinharoy S."/>
            <person name="Sterck L."/>
            <person name="Viollet A."/>
            <person name="Wang B.B."/>
            <person name="Wang K."/>
            <person name="Wang M."/>
            <person name="Wang X."/>
            <person name="Warfsmann J."/>
            <person name="Weissenbach J."/>
            <person name="White D.D."/>
            <person name="White J.D."/>
            <person name="Wiley G.B."/>
            <person name="Wincker P."/>
            <person name="Xing Y."/>
            <person name="Yang L."/>
            <person name="Yao Z."/>
            <person name="Ying F."/>
            <person name="Zhai J."/>
            <person name="Zhou L."/>
            <person name="Zuber A."/>
            <person name="Denarie J."/>
            <person name="Dixon R.A."/>
            <person name="May G.D."/>
            <person name="Schwartz D.C."/>
            <person name="Rogers J."/>
            <person name="Quetier F."/>
            <person name="Town C.D."/>
            <person name="Roe B.A."/>
        </authorList>
    </citation>
    <scope>NUCLEOTIDE SEQUENCE [LARGE SCALE GENOMIC DNA]</scope>
    <source>
        <strain evidence="3">A17</strain>
        <strain evidence="5 6">cv. Jemalong A17</strain>
    </source>
</reference>
<dbReference type="ExpressionAtlas" id="A0A072TKY1">
    <property type="expression patterns" value="differential"/>
</dbReference>
<dbReference type="Proteomes" id="UP000002051">
    <property type="component" value="Chromosome 8"/>
</dbReference>
<dbReference type="GO" id="GO:0010168">
    <property type="term" value="C:ER body"/>
    <property type="evidence" value="ECO:0000318"/>
    <property type="project" value="GO_Central"/>
</dbReference>
<dbReference type="OrthoDB" id="1924921at2759"/>
<dbReference type="KEGG" id="mtr:25500320"/>
<dbReference type="EnsemblPlants" id="KEH18174">
    <property type="protein sequence ID" value="KEH18174"/>
    <property type="gene ID" value="MTR_8g012900"/>
</dbReference>
<evidence type="ECO:0000256" key="1">
    <source>
        <dbReference type="SAM" id="MobiDB-lite"/>
    </source>
</evidence>
<evidence type="ECO:0000313" key="6">
    <source>
        <dbReference type="Proteomes" id="UP000002051"/>
    </source>
</evidence>
<feature type="transmembrane region" description="Helical" evidence="2">
    <location>
        <begin position="498"/>
        <end position="519"/>
    </location>
</feature>
<dbReference type="PANTHER" id="PTHR38937:SF2">
    <property type="entry name" value="MEMBRANE PROTEIN OF ER BODY-LIKE PROTEIN ISOFORM X1"/>
    <property type="match status" value="1"/>
</dbReference>
<organism evidence="3 6">
    <name type="scientific">Medicago truncatula</name>
    <name type="common">Barrel medic</name>
    <name type="synonym">Medicago tribuloides</name>
    <dbReference type="NCBI Taxonomy" id="3880"/>
    <lineage>
        <taxon>Eukaryota</taxon>
        <taxon>Viridiplantae</taxon>
        <taxon>Streptophyta</taxon>
        <taxon>Embryophyta</taxon>
        <taxon>Tracheophyta</taxon>
        <taxon>Spermatophyta</taxon>
        <taxon>Magnoliopsida</taxon>
        <taxon>eudicotyledons</taxon>
        <taxon>Gunneridae</taxon>
        <taxon>Pentapetalae</taxon>
        <taxon>rosids</taxon>
        <taxon>fabids</taxon>
        <taxon>Fabales</taxon>
        <taxon>Fabaceae</taxon>
        <taxon>Papilionoideae</taxon>
        <taxon>50 kb inversion clade</taxon>
        <taxon>NPAAA clade</taxon>
        <taxon>Hologalegina</taxon>
        <taxon>IRL clade</taxon>
        <taxon>Trifolieae</taxon>
        <taxon>Medicago</taxon>
    </lineage>
</organism>
<dbReference type="Gramene" id="rna45048">
    <property type="protein sequence ID" value="RHN39056.1"/>
    <property type="gene ID" value="gene45048"/>
</dbReference>
<keyword evidence="2" id="KW-1133">Transmembrane helix</keyword>
<keyword evidence="6" id="KW-1185">Reference proteome</keyword>
<feature type="region of interest" description="Disordered" evidence="1">
    <location>
        <begin position="194"/>
        <end position="215"/>
    </location>
</feature>
<dbReference type="EMBL" id="PSQE01000008">
    <property type="protein sequence ID" value="RHN39056.1"/>
    <property type="molecule type" value="Genomic_DNA"/>
</dbReference>
<feature type="region of interest" description="Disordered" evidence="1">
    <location>
        <begin position="23"/>
        <end position="45"/>
    </location>
</feature>
<dbReference type="STRING" id="3880.A0A072TKY1"/>
<keyword evidence="2" id="KW-0812">Transmembrane</keyword>
<proteinExistence type="predicted"/>
<dbReference type="PANTHER" id="PTHR38937">
    <property type="entry name" value="MEMBRANE PROTEIN OF ER BODY-LIKE PROTEIN"/>
    <property type="match status" value="1"/>
</dbReference>
<evidence type="ECO:0000313" key="5">
    <source>
        <dbReference type="EnsemblPlants" id="KEH18174"/>
    </source>
</evidence>
<dbReference type="GO" id="GO:0005381">
    <property type="term" value="F:iron ion transmembrane transporter activity"/>
    <property type="evidence" value="ECO:0000318"/>
    <property type="project" value="GO_Central"/>
</dbReference>
<sequence>MEVINVNQWNNEADTDEVEEISLQRKSVVQHSSSSSSSSSDNNYIEAKGGGLDFIESDETKPKFEVEIKERNAEMIIQKEDIDENDTILPASDPPLPEDSTSLINVTNESGTVIVVEENGQERQEFYLEKVFEKPPTHGFYCPNCNVCIQKVYIQKIYIQPVQQPDTIRCTSCFSFLIPIGSWLFPGLVSNGDGESNDQGLSSNQRNPEVTEQTFKVASQHEADSILGQSEEVNQSITRGTKTVTKIVDDTGKQTMQIIEDVVIFGRQNGEVVTKKKHFWSDWGVIGGTSSEVAKTKKPETGSTDNSDWKVIGSVSQTTLSKQPEIDFEGKKQSDFVEVKVEGSSSTGSAEGIVPPVTLRTPLLTDDSNPPAPASNRPLEILKSIVYGGLTESLASLSVVTSAASADAATLNIVALAIANLIGGLFALGHSLRELKANEPKRSNTEAVVDQYNEVLGQRKNFILHAFIAILSFIIFGLIPPVVYGFTFRENDEKDFKLAAVAGASLLCITLLSIAKAYIKRPNSYSTYFQTVFYYVSTGAVATVLSYLAGDMMKKLIEKLGWFEPASSFDLQNQPGFGSF</sequence>
<evidence type="ECO:0000313" key="4">
    <source>
        <dbReference type="EMBL" id="RHN39056.1"/>
    </source>
</evidence>
<dbReference type="Proteomes" id="UP000265566">
    <property type="component" value="Chromosome 8"/>
</dbReference>
<feature type="transmembrane region" description="Helical" evidence="2">
    <location>
        <begin position="531"/>
        <end position="550"/>
    </location>
</feature>
<reference evidence="5" key="3">
    <citation type="submission" date="2015-04" db="UniProtKB">
        <authorList>
            <consortium name="EnsemblPlants"/>
        </authorList>
    </citation>
    <scope>IDENTIFICATION</scope>
    <source>
        <strain evidence="5">cv. Jemalong A17</strain>
    </source>
</reference>
<dbReference type="EMBL" id="CM001224">
    <property type="protein sequence ID" value="KEH18174.1"/>
    <property type="molecule type" value="Genomic_DNA"/>
</dbReference>
<dbReference type="GO" id="GO:0030026">
    <property type="term" value="P:intracellular manganese ion homeostasis"/>
    <property type="evidence" value="ECO:0000318"/>
    <property type="project" value="GO_Central"/>
</dbReference>
<reference evidence="4" key="4">
    <citation type="journal article" date="2018" name="Nat. Plants">
        <title>Whole-genome landscape of Medicago truncatula symbiotic genes.</title>
        <authorList>
            <person name="Pecrix Y."/>
            <person name="Gamas P."/>
            <person name="Carrere S."/>
        </authorList>
    </citation>
    <scope>NUCLEOTIDE SEQUENCE</scope>
    <source>
        <tissue evidence="4">Leaves</tissue>
    </source>
</reference>
<reference evidence="3 6" key="2">
    <citation type="journal article" date="2014" name="BMC Genomics">
        <title>An improved genome release (version Mt4.0) for the model legume Medicago truncatula.</title>
        <authorList>
            <person name="Tang H."/>
            <person name="Krishnakumar V."/>
            <person name="Bidwell S."/>
            <person name="Rosen B."/>
            <person name="Chan A."/>
            <person name="Zhou S."/>
            <person name="Gentzbittel L."/>
            <person name="Childs K.L."/>
            <person name="Yandell M."/>
            <person name="Gundlach H."/>
            <person name="Mayer K.F."/>
            <person name="Schwartz D.C."/>
            <person name="Town C.D."/>
        </authorList>
    </citation>
    <scope>GENOME REANNOTATION</scope>
    <source>
        <strain evidence="3">A17</strain>
        <strain evidence="5 6">cv. Jemalong A17</strain>
    </source>
</reference>
<dbReference type="InterPro" id="IPR052843">
    <property type="entry name" value="ER_body_metal_sequester"/>
</dbReference>
<dbReference type="AlphaFoldDB" id="A0A072TKY1"/>